<evidence type="ECO:0000313" key="1">
    <source>
        <dbReference type="EMBL" id="MEW2365591.1"/>
    </source>
</evidence>
<name>A0ABV3M1L6_9ACTN</name>
<keyword evidence="2" id="KW-1185">Reference proteome</keyword>
<sequence length="61" mass="6664">MRTLQYAGFLLFEVLCVLSAFLGVWLIFPPAAMILGGVVGALAAEQSMARLKGARRKEPQR</sequence>
<evidence type="ECO:0000313" key="2">
    <source>
        <dbReference type="Proteomes" id="UP001553843"/>
    </source>
</evidence>
<proteinExistence type="predicted"/>
<organism evidence="1 2">
    <name type="scientific">Streptomyces huasconensis</name>
    <dbReference type="NCBI Taxonomy" id="1854574"/>
    <lineage>
        <taxon>Bacteria</taxon>
        <taxon>Bacillati</taxon>
        <taxon>Actinomycetota</taxon>
        <taxon>Actinomycetes</taxon>
        <taxon>Kitasatosporales</taxon>
        <taxon>Streptomycetaceae</taxon>
        <taxon>Streptomyces</taxon>
    </lineage>
</organism>
<dbReference type="RefSeq" id="WP_359780808.1">
    <property type="nucleotide sequence ID" value="NZ_JBEYRR010000008.1"/>
</dbReference>
<dbReference type="Proteomes" id="UP001553843">
    <property type="component" value="Unassembled WGS sequence"/>
</dbReference>
<reference evidence="1 2" key="1">
    <citation type="submission" date="2024-06" db="EMBL/GenBank/DDBJ databases">
        <title>The Natural Products Discovery Center: Release of the First 8490 Sequenced Strains for Exploring Actinobacteria Biosynthetic Diversity.</title>
        <authorList>
            <person name="Kalkreuter E."/>
            <person name="Kautsar S.A."/>
            <person name="Yang D."/>
            <person name="Bader C.D."/>
            <person name="Teijaro C.N."/>
            <person name="Fluegel L."/>
            <person name="Davis C.M."/>
            <person name="Simpson J.R."/>
            <person name="Lauterbach L."/>
            <person name="Steele A.D."/>
            <person name="Gui C."/>
            <person name="Meng S."/>
            <person name="Li G."/>
            <person name="Viehrig K."/>
            <person name="Ye F."/>
            <person name="Su P."/>
            <person name="Kiefer A.F."/>
            <person name="Nichols A."/>
            <person name="Cepeda A.J."/>
            <person name="Yan W."/>
            <person name="Fan B."/>
            <person name="Jiang Y."/>
            <person name="Adhikari A."/>
            <person name="Zheng C.-J."/>
            <person name="Schuster L."/>
            <person name="Cowan T.M."/>
            <person name="Smanski M.J."/>
            <person name="Chevrette M.G."/>
            <person name="De Carvalho L.P.S."/>
            <person name="Shen B."/>
        </authorList>
    </citation>
    <scope>NUCLEOTIDE SEQUENCE [LARGE SCALE GENOMIC DNA]</scope>
    <source>
        <strain evidence="1 2">NPDC047833</strain>
    </source>
</reference>
<comment type="caution">
    <text evidence="1">The sequence shown here is derived from an EMBL/GenBank/DDBJ whole genome shotgun (WGS) entry which is preliminary data.</text>
</comment>
<gene>
    <name evidence="1" type="ORF">AB0887_27030</name>
</gene>
<dbReference type="EMBL" id="JBEYRS010000012">
    <property type="protein sequence ID" value="MEW2365591.1"/>
    <property type="molecule type" value="Genomic_DNA"/>
</dbReference>
<accession>A0ABV3M1L6</accession>
<protein>
    <submittedName>
        <fullName evidence="1">Uncharacterized protein</fullName>
    </submittedName>
</protein>